<sequence>MSQSQGNEAEESKPVLTASVNDVRYIVALLRGINFSNRASVTLSADLGIIVTVEEARTLLATSYIYSDHFDEWNYSAEISGPASSQLSDPHVDPSTITFEIPLNTLIECLNIYGTAGMSAAGSNSSHRKWRREGDRSDDERYGERRDGRQQARGAGNVPASNCIDQYFGGGSDKGTRARLSYAGSGHPLTLWLAEDSSGPTTTCEIVTFDPEPFIELPFDGDRTVLKIIFKSSSWLRDALSELDPSCDKITFISNPVAEARKAHREMPAKPLFRIIATGTFGTTEMDYPNDREVLETFECFRPMRASYNFAQIARTLRALQSSTKTSLRIDDEGLLSLQFLVPVPKPRAGLSDSFIEFRCLALDDEVAS</sequence>
<dbReference type="GO" id="GO:0006281">
    <property type="term" value="P:DNA repair"/>
    <property type="evidence" value="ECO:0007669"/>
    <property type="project" value="UniProtKB-KW"/>
</dbReference>
<dbReference type="AlphaFoldDB" id="A0A0C9ZED4"/>
<dbReference type="PRINTS" id="PR01245">
    <property type="entry name" value="RAD1REC1"/>
</dbReference>
<keyword evidence="5" id="KW-0539">Nucleus</keyword>
<evidence type="ECO:0000256" key="5">
    <source>
        <dbReference type="ARBA" id="ARBA00023242"/>
    </source>
</evidence>
<reference evidence="8" key="2">
    <citation type="submission" date="2015-01" db="EMBL/GenBank/DDBJ databases">
        <title>Evolutionary Origins and Diversification of the Mycorrhizal Mutualists.</title>
        <authorList>
            <consortium name="DOE Joint Genome Institute"/>
            <consortium name="Mycorrhizal Genomics Consortium"/>
            <person name="Kohler A."/>
            <person name="Kuo A."/>
            <person name="Nagy L.G."/>
            <person name="Floudas D."/>
            <person name="Copeland A."/>
            <person name="Barry K.W."/>
            <person name="Cichocki N."/>
            <person name="Veneault-Fourrey C."/>
            <person name="LaButti K."/>
            <person name="Lindquist E.A."/>
            <person name="Lipzen A."/>
            <person name="Lundell T."/>
            <person name="Morin E."/>
            <person name="Murat C."/>
            <person name="Riley R."/>
            <person name="Ohm R."/>
            <person name="Sun H."/>
            <person name="Tunlid A."/>
            <person name="Henrissat B."/>
            <person name="Grigoriev I.V."/>
            <person name="Hibbett D.S."/>
            <person name="Martin F."/>
        </authorList>
    </citation>
    <scope>NUCLEOTIDE SEQUENCE [LARGE SCALE GENOMIC DNA]</scope>
    <source>
        <strain evidence="8">441</strain>
    </source>
</reference>
<reference evidence="7 8" key="1">
    <citation type="submission" date="2014-04" db="EMBL/GenBank/DDBJ databases">
        <authorList>
            <consortium name="DOE Joint Genome Institute"/>
            <person name="Kuo A."/>
            <person name="Kohler A."/>
            <person name="Costa M.D."/>
            <person name="Nagy L.G."/>
            <person name="Floudas D."/>
            <person name="Copeland A."/>
            <person name="Barry K.W."/>
            <person name="Cichocki N."/>
            <person name="Veneault-Fourrey C."/>
            <person name="LaButti K."/>
            <person name="Lindquist E.A."/>
            <person name="Lipzen A."/>
            <person name="Lundell T."/>
            <person name="Morin E."/>
            <person name="Murat C."/>
            <person name="Sun H."/>
            <person name="Tunlid A."/>
            <person name="Henrissat B."/>
            <person name="Grigoriev I.V."/>
            <person name="Hibbett D.S."/>
            <person name="Martin F."/>
            <person name="Nordberg H.P."/>
            <person name="Cantor M.N."/>
            <person name="Hua S.X."/>
        </authorList>
    </citation>
    <scope>NUCLEOTIDE SEQUENCE [LARGE SCALE GENOMIC DNA]</scope>
    <source>
        <strain evidence="7 8">441</strain>
    </source>
</reference>
<evidence type="ECO:0000313" key="7">
    <source>
        <dbReference type="EMBL" id="KIK18298.1"/>
    </source>
</evidence>
<evidence type="ECO:0000256" key="3">
    <source>
        <dbReference type="ARBA" id="ARBA00022763"/>
    </source>
</evidence>
<keyword evidence="4" id="KW-0234">DNA repair</keyword>
<dbReference type="InterPro" id="IPR003021">
    <property type="entry name" value="Rad1_Rec1_Rad17"/>
</dbReference>
<gene>
    <name evidence="7" type="ORF">PISMIDRAFT_30535</name>
</gene>
<evidence type="ECO:0000256" key="2">
    <source>
        <dbReference type="ARBA" id="ARBA00010991"/>
    </source>
</evidence>
<keyword evidence="8" id="KW-1185">Reference proteome</keyword>
<comment type="similarity">
    <text evidence="2">Belongs to the rad1 family.</text>
</comment>
<dbReference type="GO" id="GO:0030896">
    <property type="term" value="C:checkpoint clamp complex"/>
    <property type="evidence" value="ECO:0007669"/>
    <property type="project" value="TreeGrafter"/>
</dbReference>
<dbReference type="OrthoDB" id="337581at2759"/>
<dbReference type="STRING" id="765257.A0A0C9ZED4"/>
<evidence type="ECO:0000256" key="4">
    <source>
        <dbReference type="ARBA" id="ARBA00023204"/>
    </source>
</evidence>
<organism evidence="7 8">
    <name type="scientific">Pisolithus microcarpus 441</name>
    <dbReference type="NCBI Taxonomy" id="765257"/>
    <lineage>
        <taxon>Eukaryota</taxon>
        <taxon>Fungi</taxon>
        <taxon>Dikarya</taxon>
        <taxon>Basidiomycota</taxon>
        <taxon>Agaricomycotina</taxon>
        <taxon>Agaricomycetes</taxon>
        <taxon>Agaricomycetidae</taxon>
        <taxon>Boletales</taxon>
        <taxon>Sclerodermatineae</taxon>
        <taxon>Pisolithaceae</taxon>
        <taxon>Pisolithus</taxon>
    </lineage>
</organism>
<dbReference type="PANTHER" id="PTHR10870">
    <property type="entry name" value="CELL CYCLE CHECKPOINT PROTEIN RAD1"/>
    <property type="match status" value="1"/>
</dbReference>
<dbReference type="EMBL" id="KN833808">
    <property type="protein sequence ID" value="KIK18298.1"/>
    <property type="molecule type" value="Genomic_DNA"/>
</dbReference>
<dbReference type="Gene3D" id="3.70.10.10">
    <property type="match status" value="2"/>
</dbReference>
<dbReference type="HOGENOM" id="CLU_035332_1_0_1"/>
<keyword evidence="3" id="KW-0227">DNA damage</keyword>
<dbReference type="InterPro" id="IPR046938">
    <property type="entry name" value="DNA_clamp_sf"/>
</dbReference>
<dbReference type="GO" id="GO:0000077">
    <property type="term" value="P:DNA damage checkpoint signaling"/>
    <property type="evidence" value="ECO:0007669"/>
    <property type="project" value="InterPro"/>
</dbReference>
<dbReference type="Proteomes" id="UP000054018">
    <property type="component" value="Unassembled WGS sequence"/>
</dbReference>
<accession>A0A0C9ZED4</accession>
<evidence type="ECO:0008006" key="9">
    <source>
        <dbReference type="Google" id="ProtNLM"/>
    </source>
</evidence>
<dbReference type="SUPFAM" id="SSF55979">
    <property type="entry name" value="DNA clamp"/>
    <property type="match status" value="1"/>
</dbReference>
<name>A0A0C9ZED4_9AGAM</name>
<dbReference type="Pfam" id="PF02144">
    <property type="entry name" value="Rad1"/>
    <property type="match status" value="1"/>
</dbReference>
<protein>
    <recommendedName>
        <fullName evidence="9">Rad1-domain-containing protein</fullName>
    </recommendedName>
</protein>
<evidence type="ECO:0000313" key="8">
    <source>
        <dbReference type="Proteomes" id="UP000054018"/>
    </source>
</evidence>
<dbReference type="PANTHER" id="PTHR10870:SF0">
    <property type="entry name" value="CELL CYCLE CHECKPOINT PROTEIN RAD1"/>
    <property type="match status" value="1"/>
</dbReference>
<evidence type="ECO:0000256" key="6">
    <source>
        <dbReference type="SAM" id="MobiDB-lite"/>
    </source>
</evidence>
<feature type="compositionally biased region" description="Basic and acidic residues" evidence="6">
    <location>
        <begin position="132"/>
        <end position="150"/>
    </location>
</feature>
<feature type="region of interest" description="Disordered" evidence="6">
    <location>
        <begin position="119"/>
        <end position="158"/>
    </location>
</feature>
<evidence type="ECO:0000256" key="1">
    <source>
        <dbReference type="ARBA" id="ARBA00004123"/>
    </source>
</evidence>
<proteinExistence type="inferred from homology"/>
<comment type="subcellular location">
    <subcellularLocation>
        <location evidence="1">Nucleus</location>
    </subcellularLocation>
</comment>